<dbReference type="Pfam" id="PF08220">
    <property type="entry name" value="HTH_DeoR"/>
    <property type="match status" value="1"/>
</dbReference>
<evidence type="ECO:0000256" key="2">
    <source>
        <dbReference type="ARBA" id="ARBA00023015"/>
    </source>
</evidence>
<organism evidence="5 6">
    <name type="scientific">Stenotrophomonas rhizophila</name>
    <dbReference type="NCBI Taxonomy" id="216778"/>
    <lineage>
        <taxon>Bacteria</taxon>
        <taxon>Pseudomonadati</taxon>
        <taxon>Pseudomonadota</taxon>
        <taxon>Gammaproteobacteria</taxon>
        <taxon>Lysobacterales</taxon>
        <taxon>Lysobacteraceae</taxon>
        <taxon>Stenotrophomonas</taxon>
    </lineage>
</organism>
<dbReference type="InterPro" id="IPR036388">
    <property type="entry name" value="WH-like_DNA-bd_sf"/>
</dbReference>
<feature type="domain" description="HTH deoR-type" evidence="4">
    <location>
        <begin position="9"/>
        <end position="64"/>
    </location>
</feature>
<evidence type="ECO:0000259" key="4">
    <source>
        <dbReference type="PROSITE" id="PS51000"/>
    </source>
</evidence>
<dbReference type="PANTHER" id="PTHR30363:SF4">
    <property type="entry name" value="GLYCEROL-3-PHOSPHATE REGULON REPRESSOR"/>
    <property type="match status" value="1"/>
</dbReference>
<evidence type="ECO:0000313" key="6">
    <source>
        <dbReference type="Proteomes" id="UP001320691"/>
    </source>
</evidence>
<dbReference type="SUPFAM" id="SSF46785">
    <property type="entry name" value="Winged helix' DNA-binding domain"/>
    <property type="match status" value="1"/>
</dbReference>
<keyword evidence="1" id="KW-0678">Repressor</keyword>
<sequence>MTTSPDTLPSERQQSILQLLQQQGRVLSAQLAVEMQVSEDSIRRDLRDLAQQGLCRKVYGGALPATPAFPPLTERQTVQKRQKQALARHAAEQVRAGDSILLDAGSTNSAIAACLPEHQNLRVVTNAPDIALTLMGRAGIDVTLIGGRLDPRIGASVGAQALEAVSGLRVDIFFVGTCAVDAQHGLWAVDGEEAALKRAMLAASSRCIVVATRDKLGAQANHRIGAVEDIDVLVLEADTPQPQIDAFAQRGVDIQLAPRR</sequence>
<dbReference type="InterPro" id="IPR050313">
    <property type="entry name" value="Carb_Metab_HTH_regulators"/>
</dbReference>
<dbReference type="InterPro" id="IPR001034">
    <property type="entry name" value="DeoR_HTH"/>
</dbReference>
<gene>
    <name evidence="5" type="ORF">M2412_001107</name>
</gene>
<name>A0AAW5PFT0_9GAMM</name>
<dbReference type="InterPro" id="IPR036390">
    <property type="entry name" value="WH_DNA-bd_sf"/>
</dbReference>
<dbReference type="SMART" id="SM01134">
    <property type="entry name" value="DeoRC"/>
    <property type="match status" value="1"/>
</dbReference>
<dbReference type="Proteomes" id="UP001320691">
    <property type="component" value="Unassembled WGS sequence"/>
</dbReference>
<dbReference type="InterPro" id="IPR014036">
    <property type="entry name" value="DeoR-like_C"/>
</dbReference>
<dbReference type="RefSeq" id="WP_259259915.1">
    <property type="nucleotide sequence ID" value="NZ_JANUEK010000002.1"/>
</dbReference>
<accession>A0AAW5PFT0</accession>
<dbReference type="AlphaFoldDB" id="A0AAW5PFT0"/>
<dbReference type="SUPFAM" id="SSF100950">
    <property type="entry name" value="NagB/RpiA/CoA transferase-like"/>
    <property type="match status" value="1"/>
</dbReference>
<dbReference type="Gene3D" id="1.10.10.10">
    <property type="entry name" value="Winged helix-like DNA-binding domain superfamily/Winged helix DNA-binding domain"/>
    <property type="match status" value="1"/>
</dbReference>
<dbReference type="Gene3D" id="3.40.50.1360">
    <property type="match status" value="1"/>
</dbReference>
<dbReference type="PRINTS" id="PR00037">
    <property type="entry name" value="HTHLACR"/>
</dbReference>
<keyword evidence="2" id="KW-0805">Transcription regulation</keyword>
<evidence type="ECO:0000256" key="3">
    <source>
        <dbReference type="ARBA" id="ARBA00023163"/>
    </source>
</evidence>
<evidence type="ECO:0000313" key="5">
    <source>
        <dbReference type="EMBL" id="MCS4279140.1"/>
    </source>
</evidence>
<dbReference type="GO" id="GO:0003700">
    <property type="term" value="F:DNA-binding transcription factor activity"/>
    <property type="evidence" value="ECO:0007669"/>
    <property type="project" value="InterPro"/>
</dbReference>
<proteinExistence type="predicted"/>
<dbReference type="SMART" id="SM00420">
    <property type="entry name" value="HTH_DEOR"/>
    <property type="match status" value="1"/>
</dbReference>
<comment type="caution">
    <text evidence="5">The sequence shown here is derived from an EMBL/GenBank/DDBJ whole genome shotgun (WGS) entry which is preliminary data.</text>
</comment>
<protein>
    <submittedName>
        <fullName evidence="5">DeoR/GlpR family transcriptional regulator of sugar metabolism</fullName>
    </submittedName>
</protein>
<reference evidence="5" key="1">
    <citation type="submission" date="2022-08" db="EMBL/GenBank/DDBJ databases">
        <title>Genomic analyses of the natural microbiome of Caenorhabditis elegans.</title>
        <authorList>
            <person name="Samuel B."/>
        </authorList>
    </citation>
    <scope>NUCLEOTIDE SEQUENCE</scope>
    <source>
        <strain evidence="5">BIGb0277</strain>
    </source>
</reference>
<dbReference type="InterPro" id="IPR037171">
    <property type="entry name" value="NagB/RpiA_transferase-like"/>
</dbReference>
<keyword evidence="3" id="KW-0804">Transcription</keyword>
<evidence type="ECO:0000256" key="1">
    <source>
        <dbReference type="ARBA" id="ARBA00022491"/>
    </source>
</evidence>
<dbReference type="PANTHER" id="PTHR30363">
    <property type="entry name" value="HTH-TYPE TRANSCRIPTIONAL REGULATOR SRLR-RELATED"/>
    <property type="match status" value="1"/>
</dbReference>
<dbReference type="PROSITE" id="PS51000">
    <property type="entry name" value="HTH_DEOR_2"/>
    <property type="match status" value="1"/>
</dbReference>
<dbReference type="Pfam" id="PF00455">
    <property type="entry name" value="DeoRC"/>
    <property type="match status" value="1"/>
</dbReference>
<dbReference type="EMBL" id="JANUEK010000002">
    <property type="protein sequence ID" value="MCS4279140.1"/>
    <property type="molecule type" value="Genomic_DNA"/>
</dbReference>